<dbReference type="EMBL" id="WINI01000006">
    <property type="protein sequence ID" value="MQR01368.1"/>
    <property type="molecule type" value="Genomic_DNA"/>
</dbReference>
<dbReference type="InterPro" id="IPR043138">
    <property type="entry name" value="GGT_lsub"/>
</dbReference>
<comment type="similarity">
    <text evidence="3 11">Belongs to the gamma-glutamyltransferase family.</text>
</comment>
<dbReference type="InterPro" id="IPR029055">
    <property type="entry name" value="Ntn_hydrolases_N"/>
</dbReference>
<sequence>MLKPQWTPRPTYRLSILAAGLSLALAFSAYADNAAVTKTTGTIAPAVATAPAAAPKQPNINYDLGYEIISPAHALHGMVASEQGLASQIGLNILKKGGNAFDAGVAVAFALAVALPNAGNIGGGGFMVIHDAKTGKNIAIDFREMAPTKAFRDMYLDEKGNVVPGKSLYSHQAVGIPGTVAGMTHVLKKYGTMSLAEVMAPAIKLAETGYPVSDQLASVLAAEREHLEKYPATTAIFFKDGRPLRAGELLVQKDLANSMRLIAKQGPSAFYEGEIGQKIAAEMARHGGDITLADLKKYKVVEREPVTGMYRGYEIVSMPPPSSGGVHIIQMLNILERYPLKDYGQNSAQALHLMAETMKLAYADRAEYLGDPDFVKIPLKGLMSRGYADELAKKIDPDHATPSAQIKPGKPQPYESDQTTQYSIADKDGNLVSTTYTLNMSFGSGIVAAGTGILLNNEMDDFSAKPGVANGFGLVGGEANAIAPFKRPLSSMSPTIVLKDGKPFLITGTPGGSRIITTTLQEIMNIIDFGMNPAEATIAPRIHHQWLPDELRVEKGLSVDTIAILKQKGQNVVVKPAMGRTQTIEINKDGYFGFSDTRNPDGSTLGY</sequence>
<evidence type="ECO:0000256" key="8">
    <source>
        <dbReference type="ARBA" id="ARBA00047417"/>
    </source>
</evidence>
<evidence type="ECO:0000256" key="3">
    <source>
        <dbReference type="ARBA" id="ARBA00009381"/>
    </source>
</evidence>
<gene>
    <name evidence="14" type="primary">ggt</name>
    <name evidence="14" type="ORF">GEV47_11845</name>
</gene>
<dbReference type="Gene3D" id="3.60.20.40">
    <property type="match status" value="1"/>
</dbReference>
<feature type="binding site" evidence="10">
    <location>
        <position position="143"/>
    </location>
    <ligand>
        <name>L-glutamate</name>
        <dbReference type="ChEBI" id="CHEBI:29985"/>
    </ligand>
</feature>
<dbReference type="OrthoDB" id="5297205at2"/>
<evidence type="ECO:0000256" key="6">
    <source>
        <dbReference type="ARBA" id="ARBA00023145"/>
    </source>
</evidence>
<evidence type="ECO:0000256" key="12">
    <source>
        <dbReference type="SAM" id="MobiDB-lite"/>
    </source>
</evidence>
<dbReference type="NCBIfam" id="TIGR00066">
    <property type="entry name" value="g_glut_trans"/>
    <property type="match status" value="1"/>
</dbReference>
<feature type="chain" id="PRO_5032885772" description="Glutathione hydrolase proenzyme" evidence="13">
    <location>
        <begin position="32"/>
        <end position="607"/>
    </location>
</feature>
<reference evidence="14 15" key="1">
    <citation type="submission" date="2019-10" db="EMBL/GenBank/DDBJ databases">
        <title>Glaciimonas soli sp. nov., a psychrophilic bacterium isolated from the forest soil of a high elevation mountain in Taiwan.</title>
        <authorList>
            <person name="Wang L.-T."/>
            <person name="Shieh W.Y."/>
        </authorList>
    </citation>
    <scope>NUCLEOTIDE SEQUENCE [LARGE SCALE GENOMIC DNA]</scope>
    <source>
        <strain evidence="14 15">GS1</strain>
    </source>
</reference>
<comment type="caution">
    <text evidence="14">The sequence shown here is derived from an EMBL/GenBank/DDBJ whole genome shotgun (WGS) entry which is preliminary data.</text>
</comment>
<name>A0A843YV44_9BURK</name>
<comment type="catalytic activity">
    <reaction evidence="8 11">
        <text>an N-terminal (5-L-glutamyl)-[peptide] + an alpha-amino acid = 5-L-glutamyl amino acid + an N-terminal L-alpha-aminoacyl-[peptide]</text>
        <dbReference type="Rhea" id="RHEA:23904"/>
        <dbReference type="Rhea" id="RHEA-COMP:9780"/>
        <dbReference type="Rhea" id="RHEA-COMP:9795"/>
        <dbReference type="ChEBI" id="CHEBI:77644"/>
        <dbReference type="ChEBI" id="CHEBI:78597"/>
        <dbReference type="ChEBI" id="CHEBI:78599"/>
        <dbReference type="ChEBI" id="CHEBI:78608"/>
        <dbReference type="EC" id="2.3.2.2"/>
    </reaction>
</comment>
<dbReference type="RefSeq" id="WP_153234989.1">
    <property type="nucleotide sequence ID" value="NZ_WINI01000006.1"/>
</dbReference>
<keyword evidence="15" id="KW-1185">Reference proteome</keyword>
<dbReference type="FunFam" id="3.60.20.40:FF:000003">
    <property type="entry name" value="Gamma-glutamyltranspeptidase"/>
    <property type="match status" value="1"/>
</dbReference>
<feature type="binding site" evidence="10">
    <location>
        <position position="512"/>
    </location>
    <ligand>
        <name>L-glutamate</name>
        <dbReference type="ChEBI" id="CHEBI:29985"/>
    </ligand>
</feature>
<comment type="catalytic activity">
    <reaction evidence="1 11">
        <text>an S-substituted glutathione + H2O = an S-substituted L-cysteinylglycine + L-glutamate</text>
        <dbReference type="Rhea" id="RHEA:59468"/>
        <dbReference type="ChEBI" id="CHEBI:15377"/>
        <dbReference type="ChEBI" id="CHEBI:29985"/>
        <dbReference type="ChEBI" id="CHEBI:90779"/>
        <dbReference type="ChEBI" id="CHEBI:143103"/>
        <dbReference type="EC" id="3.4.19.13"/>
    </reaction>
</comment>
<dbReference type="PANTHER" id="PTHR43199">
    <property type="entry name" value="GLUTATHIONE HYDROLASE"/>
    <property type="match status" value="1"/>
</dbReference>
<feature type="signal peptide" evidence="13">
    <location>
        <begin position="1"/>
        <end position="31"/>
    </location>
</feature>
<dbReference type="UniPathway" id="UPA00204"/>
<evidence type="ECO:0000256" key="11">
    <source>
        <dbReference type="RuleBase" id="RU368036"/>
    </source>
</evidence>
<dbReference type="InterPro" id="IPR051792">
    <property type="entry name" value="GGT_bact"/>
</dbReference>
<evidence type="ECO:0000256" key="5">
    <source>
        <dbReference type="ARBA" id="ARBA00022801"/>
    </source>
</evidence>
<evidence type="ECO:0000256" key="10">
    <source>
        <dbReference type="PIRSR" id="PIRSR600101-2"/>
    </source>
</evidence>
<evidence type="ECO:0000313" key="15">
    <source>
        <dbReference type="Proteomes" id="UP000451565"/>
    </source>
</evidence>
<dbReference type="EC" id="2.3.2.2" evidence="11"/>
<feature type="binding site" evidence="10">
    <location>
        <begin position="437"/>
        <end position="439"/>
    </location>
    <ligand>
        <name>L-glutamate</name>
        <dbReference type="ChEBI" id="CHEBI:29985"/>
    </ligand>
</feature>
<feature type="binding site" evidence="10">
    <location>
        <position position="461"/>
    </location>
    <ligand>
        <name>L-glutamate</name>
        <dbReference type="ChEBI" id="CHEBI:29985"/>
    </ligand>
</feature>
<keyword evidence="6 11" id="KW-0865">Zymogen</keyword>
<dbReference type="GO" id="GO:0006750">
    <property type="term" value="P:glutathione biosynthetic process"/>
    <property type="evidence" value="ECO:0007669"/>
    <property type="project" value="UniProtKB-KW"/>
</dbReference>
<dbReference type="InterPro" id="IPR000101">
    <property type="entry name" value="GGT_peptidase"/>
</dbReference>
<feature type="region of interest" description="Disordered" evidence="12">
    <location>
        <begin position="398"/>
        <end position="419"/>
    </location>
</feature>
<proteinExistence type="inferred from homology"/>
<evidence type="ECO:0000256" key="1">
    <source>
        <dbReference type="ARBA" id="ARBA00001049"/>
    </source>
</evidence>
<evidence type="ECO:0000256" key="9">
    <source>
        <dbReference type="PIRSR" id="PIRSR600101-1"/>
    </source>
</evidence>
<evidence type="ECO:0000256" key="2">
    <source>
        <dbReference type="ARBA" id="ARBA00001089"/>
    </source>
</evidence>
<dbReference type="Gene3D" id="1.10.246.130">
    <property type="match status" value="1"/>
</dbReference>
<dbReference type="Proteomes" id="UP000451565">
    <property type="component" value="Unassembled WGS sequence"/>
</dbReference>
<comment type="catalytic activity">
    <reaction evidence="2 11">
        <text>glutathione + H2O = L-cysteinylglycine + L-glutamate</text>
        <dbReference type="Rhea" id="RHEA:28807"/>
        <dbReference type="ChEBI" id="CHEBI:15377"/>
        <dbReference type="ChEBI" id="CHEBI:29985"/>
        <dbReference type="ChEBI" id="CHEBI:57925"/>
        <dbReference type="ChEBI" id="CHEBI:61694"/>
        <dbReference type="EC" id="3.4.19.13"/>
    </reaction>
</comment>
<comment type="subunit">
    <text evidence="11">This enzyme consists of two polypeptide chains, which are synthesized in precursor form from a single polypeptide.</text>
</comment>
<protein>
    <recommendedName>
        <fullName evidence="11">Glutathione hydrolase proenzyme</fullName>
        <ecNumber evidence="11">2.3.2.2</ecNumber>
        <ecNumber evidence="11">3.4.19.13</ecNumber>
    </recommendedName>
    <component>
        <recommendedName>
            <fullName evidence="11">Glutathione hydrolase large chain</fullName>
        </recommendedName>
    </component>
    <component>
        <recommendedName>
            <fullName evidence="11">Glutathione hydrolase small chain</fullName>
        </recommendedName>
    </component>
</protein>
<keyword evidence="4 11" id="KW-0808">Transferase</keyword>
<keyword evidence="7 11" id="KW-0012">Acyltransferase</keyword>
<evidence type="ECO:0000256" key="4">
    <source>
        <dbReference type="ARBA" id="ARBA00022679"/>
    </source>
</evidence>
<dbReference type="SUPFAM" id="SSF56235">
    <property type="entry name" value="N-terminal nucleophile aminohydrolases (Ntn hydrolases)"/>
    <property type="match status" value="1"/>
</dbReference>
<dbReference type="InterPro" id="IPR043137">
    <property type="entry name" value="GGT_ssub_C"/>
</dbReference>
<dbReference type="AlphaFoldDB" id="A0A843YV44"/>
<accession>A0A843YV44</accession>
<keyword evidence="13" id="KW-0732">Signal</keyword>
<evidence type="ECO:0000256" key="7">
    <source>
        <dbReference type="ARBA" id="ARBA00023315"/>
    </source>
</evidence>
<dbReference type="GO" id="GO:0036374">
    <property type="term" value="F:glutathione hydrolase activity"/>
    <property type="evidence" value="ECO:0007669"/>
    <property type="project" value="UniProtKB-UniRule"/>
</dbReference>
<dbReference type="GO" id="GO:0103068">
    <property type="term" value="F:leukotriene C4 gamma-glutamyl transferase activity"/>
    <property type="evidence" value="ECO:0007669"/>
    <property type="project" value="UniProtKB-EC"/>
</dbReference>
<dbReference type="Pfam" id="PF01019">
    <property type="entry name" value="G_glu_transpept"/>
    <property type="match status" value="1"/>
</dbReference>
<dbReference type="GO" id="GO:0006751">
    <property type="term" value="P:glutathione catabolic process"/>
    <property type="evidence" value="ECO:0007669"/>
    <property type="project" value="UniProtKB-UniRule"/>
</dbReference>
<evidence type="ECO:0000313" key="14">
    <source>
        <dbReference type="EMBL" id="MQR01368.1"/>
    </source>
</evidence>
<organism evidence="14 15">
    <name type="scientific">Glaciimonas soli</name>
    <dbReference type="NCBI Taxonomy" id="2590999"/>
    <lineage>
        <taxon>Bacteria</taxon>
        <taxon>Pseudomonadati</taxon>
        <taxon>Pseudomonadota</taxon>
        <taxon>Betaproteobacteria</taxon>
        <taxon>Burkholderiales</taxon>
        <taxon>Oxalobacteraceae</taxon>
        <taxon>Glaciimonas</taxon>
    </lineage>
</organism>
<dbReference type="PANTHER" id="PTHR43199:SF1">
    <property type="entry name" value="GLUTATHIONE HYDROLASE PROENZYME"/>
    <property type="match status" value="1"/>
</dbReference>
<keyword evidence="11" id="KW-0317">Glutathione biosynthesis</keyword>
<feature type="active site" description="Nucleophile" evidence="9">
    <location>
        <position position="419"/>
    </location>
</feature>
<comment type="PTM">
    <text evidence="11">Cleaved by autocatalysis into a large and a small subunit.</text>
</comment>
<comment type="pathway">
    <text evidence="11">Sulfur metabolism; glutathione metabolism.</text>
</comment>
<keyword evidence="5 11" id="KW-0378">Hydrolase</keyword>
<dbReference type="EC" id="3.4.19.13" evidence="11"/>
<feature type="binding site" evidence="10">
    <location>
        <begin position="490"/>
        <end position="491"/>
    </location>
    <ligand>
        <name>L-glutamate</name>
        <dbReference type="ChEBI" id="CHEBI:29985"/>
    </ligand>
</feature>
<dbReference type="PRINTS" id="PR01210">
    <property type="entry name" value="GGTRANSPTASE"/>
</dbReference>
<evidence type="ECO:0000256" key="13">
    <source>
        <dbReference type="SAM" id="SignalP"/>
    </source>
</evidence>